<proteinExistence type="predicted"/>
<name>A0A3B0MBB2_9GAMM</name>
<dbReference type="InterPro" id="IPR040980">
    <property type="entry name" value="SWI2_SNF2"/>
</dbReference>
<protein>
    <recommendedName>
        <fullName evidence="1">SWI2/SNF2 ATPase domain-containing protein</fullName>
    </recommendedName>
</protein>
<dbReference type="Pfam" id="PF18766">
    <property type="entry name" value="SWI2_SNF2"/>
    <property type="match status" value="1"/>
</dbReference>
<organism evidence="2">
    <name type="scientific">Arsenophonus endosymbiont of Trialeurodes vaporariorum</name>
    <dbReference type="NCBI Taxonomy" id="235567"/>
    <lineage>
        <taxon>Bacteria</taxon>
        <taxon>Pseudomonadati</taxon>
        <taxon>Pseudomonadota</taxon>
        <taxon>Gammaproteobacteria</taxon>
        <taxon>Enterobacterales</taxon>
        <taxon>Morganellaceae</taxon>
        <taxon>Arsenophonus</taxon>
    </lineage>
</organism>
<dbReference type="InterPro" id="IPR027417">
    <property type="entry name" value="P-loop_NTPase"/>
</dbReference>
<reference evidence="2" key="1">
    <citation type="submission" date="2018-04" db="EMBL/GenBank/DDBJ databases">
        <authorList>
            <person name="Go L.Y."/>
            <person name="Mitchell J.A."/>
        </authorList>
    </citation>
    <scope>NUCLEOTIDE SEQUENCE</scope>
    <source>
        <strain evidence="2">ARTV</strain>
    </source>
</reference>
<evidence type="ECO:0000313" key="2">
    <source>
        <dbReference type="EMBL" id="SSW94967.1"/>
    </source>
</evidence>
<dbReference type="EMBL" id="UFQR01000002">
    <property type="protein sequence ID" value="SSW94967.1"/>
    <property type="molecule type" value="Genomic_DNA"/>
</dbReference>
<gene>
    <name evidence="2" type="ORF">ARTV_0622</name>
</gene>
<sequence length="78" mass="8923">MLRSDNELKNPTVLIVVDRRDLDNQINKTFGGADIKNLIKVKSCKYFFIMTIRAVGNFILLTDDPKIVNIRLLLLFVG</sequence>
<evidence type="ECO:0000259" key="1">
    <source>
        <dbReference type="Pfam" id="PF18766"/>
    </source>
</evidence>
<dbReference type="AlphaFoldDB" id="A0A3B0MBB2"/>
<accession>A0A3B0MBB2</accession>
<feature type="domain" description="SWI2/SNF2 ATPase" evidence="1">
    <location>
        <begin position="6"/>
        <end position="44"/>
    </location>
</feature>
<dbReference type="Gene3D" id="3.40.50.300">
    <property type="entry name" value="P-loop containing nucleotide triphosphate hydrolases"/>
    <property type="match status" value="1"/>
</dbReference>